<dbReference type="HOGENOM" id="CLU_123452_0_0_1"/>
<gene>
    <name evidence="3" type="ORF">CMQ_6871</name>
</gene>
<organism evidence="4">
    <name type="scientific">Grosmannia clavigera (strain kw1407 / UAMH 11150)</name>
    <name type="common">Blue stain fungus</name>
    <name type="synonym">Graphiocladiella clavigera</name>
    <dbReference type="NCBI Taxonomy" id="655863"/>
    <lineage>
        <taxon>Eukaryota</taxon>
        <taxon>Fungi</taxon>
        <taxon>Dikarya</taxon>
        <taxon>Ascomycota</taxon>
        <taxon>Pezizomycotina</taxon>
        <taxon>Sordariomycetes</taxon>
        <taxon>Sordariomycetidae</taxon>
        <taxon>Ophiostomatales</taxon>
        <taxon>Ophiostomataceae</taxon>
        <taxon>Leptographium</taxon>
    </lineage>
</organism>
<accession>F0X719</accession>
<dbReference type="STRING" id="655863.F0X719"/>
<keyword evidence="4" id="KW-1185">Reference proteome</keyword>
<dbReference type="InParanoid" id="F0X719"/>
<dbReference type="Proteomes" id="UP000007796">
    <property type="component" value="Unassembled WGS sequence"/>
</dbReference>
<dbReference type="OrthoDB" id="4177994at2759"/>
<evidence type="ECO:0000313" key="3">
    <source>
        <dbReference type="EMBL" id="EFX06550.1"/>
    </source>
</evidence>
<dbReference type="SUPFAM" id="SSF55221">
    <property type="entry name" value="Yeast killer toxins"/>
    <property type="match status" value="1"/>
</dbReference>
<feature type="chain" id="PRO_5003263761" evidence="1">
    <location>
        <begin position="20"/>
        <end position="126"/>
    </location>
</feature>
<dbReference type="InterPro" id="IPR011329">
    <property type="entry name" value="Killer_tox_Kp4/SMK"/>
</dbReference>
<dbReference type="Gene3D" id="3.30.430.10">
    <property type="entry name" value="Killer Toxin P4, subunit A"/>
    <property type="match status" value="1"/>
</dbReference>
<feature type="signal peptide" evidence="1">
    <location>
        <begin position="1"/>
        <end position="19"/>
    </location>
</feature>
<sequence>MKLSVLVTAAAGLISSTAALGINCRGSGFCSLGASGNLINLKALVDEISPRNRHYSTGEQIACSGDICAFFQKGASGSAEEASALLQKLRNHGCKKCGSVPTGSGNNVDNGELTVNYVSSPCSGIC</sequence>
<reference evidence="3 4" key="1">
    <citation type="journal article" date="2011" name="Proc. Natl. Acad. Sci. U.S.A.">
        <title>Genome and transcriptome analyses of the mountain pine beetle-fungal symbiont Grosmannia clavigera, a lodgepole pine pathogen.</title>
        <authorList>
            <person name="DiGuistini S."/>
            <person name="Wang Y."/>
            <person name="Liao N.Y."/>
            <person name="Taylor G."/>
            <person name="Tanguay P."/>
            <person name="Feau N."/>
            <person name="Henrissat B."/>
            <person name="Chan S.K."/>
            <person name="Hesse-Orce U."/>
            <person name="Alamouti S.M."/>
            <person name="Tsui C.K.M."/>
            <person name="Docking R.T."/>
            <person name="Levasseur A."/>
            <person name="Haridas S."/>
            <person name="Robertson G."/>
            <person name="Birol I."/>
            <person name="Holt R.A."/>
            <person name="Marra M.A."/>
            <person name="Hamelin R.C."/>
            <person name="Hirst M."/>
            <person name="Jones S.J.M."/>
            <person name="Bohlmann J."/>
            <person name="Breuil C."/>
        </authorList>
    </citation>
    <scope>NUCLEOTIDE SEQUENCE [LARGE SCALE GENOMIC DNA]</scope>
    <source>
        <strain evidence="4">kw1407 / UAMH 11150</strain>
    </source>
</reference>
<evidence type="ECO:0000256" key="1">
    <source>
        <dbReference type="SAM" id="SignalP"/>
    </source>
</evidence>
<dbReference type="eggNOG" id="ENOG502SVWA">
    <property type="taxonomic scope" value="Eukaryota"/>
</dbReference>
<dbReference type="Pfam" id="PF09044">
    <property type="entry name" value="Kp4"/>
    <property type="match status" value="1"/>
</dbReference>
<protein>
    <submittedName>
        <fullName evidence="3">Killer toxin, kp4</fullName>
    </submittedName>
</protein>
<evidence type="ECO:0000313" key="4">
    <source>
        <dbReference type="Proteomes" id="UP000007796"/>
    </source>
</evidence>
<keyword evidence="1" id="KW-0732">Signal</keyword>
<dbReference type="GeneID" id="25980352"/>
<dbReference type="GO" id="GO:0005576">
    <property type="term" value="C:extracellular region"/>
    <property type="evidence" value="ECO:0007669"/>
    <property type="project" value="InterPro"/>
</dbReference>
<dbReference type="RefSeq" id="XP_014176032.1">
    <property type="nucleotide sequence ID" value="XM_014320557.1"/>
</dbReference>
<dbReference type="AlphaFoldDB" id="F0X719"/>
<name>F0X719_GROCL</name>
<proteinExistence type="predicted"/>
<feature type="domain" description="Killer toxin Kp4" evidence="2">
    <location>
        <begin position="9"/>
        <end position="119"/>
    </location>
</feature>
<evidence type="ECO:0000259" key="2">
    <source>
        <dbReference type="Pfam" id="PF09044"/>
    </source>
</evidence>
<dbReference type="EMBL" id="GL629729">
    <property type="protein sequence ID" value="EFX06550.1"/>
    <property type="molecule type" value="Genomic_DNA"/>
</dbReference>
<dbReference type="InterPro" id="IPR015131">
    <property type="entry name" value="Killer_tox_Kp4"/>
</dbReference>